<dbReference type="AlphaFoldDB" id="A0A292PK91"/>
<evidence type="ECO:0000256" key="1">
    <source>
        <dbReference type="SAM" id="MobiDB-lite"/>
    </source>
</evidence>
<accession>A0A292PK91</accession>
<organism evidence="2 3">
    <name type="scientific">Tuber aestivum</name>
    <name type="common">summer truffle</name>
    <dbReference type="NCBI Taxonomy" id="59557"/>
    <lineage>
        <taxon>Eukaryota</taxon>
        <taxon>Fungi</taxon>
        <taxon>Dikarya</taxon>
        <taxon>Ascomycota</taxon>
        <taxon>Pezizomycotina</taxon>
        <taxon>Pezizomycetes</taxon>
        <taxon>Pezizales</taxon>
        <taxon>Tuberaceae</taxon>
        <taxon>Tuber</taxon>
    </lineage>
</organism>
<dbReference type="InterPro" id="IPR027973">
    <property type="entry name" value="FSAF1-like"/>
</dbReference>
<feature type="compositionally biased region" description="Basic residues" evidence="1">
    <location>
        <begin position="275"/>
        <end position="284"/>
    </location>
</feature>
<reference evidence="2" key="1">
    <citation type="submission" date="2015-10" db="EMBL/GenBank/DDBJ databases">
        <authorList>
            <person name="Regsiter A."/>
            <person name="william w."/>
        </authorList>
    </citation>
    <scope>NUCLEOTIDE SEQUENCE</scope>
    <source>
        <strain evidence="2">Montdore</strain>
    </source>
</reference>
<dbReference type="Pfam" id="PF15375">
    <property type="entry name" value="FSAF1"/>
    <property type="match status" value="1"/>
</dbReference>
<dbReference type="PANTHER" id="PTHR28096:SF1">
    <property type="entry name" value="PROTEIN FAF1"/>
    <property type="match status" value="1"/>
</dbReference>
<dbReference type="EMBL" id="LN891236">
    <property type="protein sequence ID" value="CUS07191.1"/>
    <property type="molecule type" value="Genomic_DNA"/>
</dbReference>
<feature type="region of interest" description="Disordered" evidence="1">
    <location>
        <begin position="227"/>
        <end position="246"/>
    </location>
</feature>
<sequence>MPEKRRKREILSSSRSDVDKIDIFRRHFESQFAPLKDTQEKPSSKKHKTLREKTVEELSDQGWAGIPGVGDDGLIENVPVTEFDATKDLPRSVPKAPRSELKSFMSSKPPLPTSSTTILPTKSKKSSDDEEDPRSEAEMLKNDLALQRLLRESHLLDSTSGKLEATGKNRLRALESRIQALGGKDITTQKNVPMAIRKGITAAREGRELKRRESAKEAGIVLEKVTTSKKTSKKRRDRGGFGPSIGRFKGGALVLSKRDVMDIEGRSGLGSGGGRKGRKKHDIK</sequence>
<dbReference type="GO" id="GO:0000462">
    <property type="term" value="P:maturation of SSU-rRNA from tricistronic rRNA transcript (SSU-rRNA, 5.8S rRNA, LSU-rRNA)"/>
    <property type="evidence" value="ECO:0007669"/>
    <property type="project" value="TreeGrafter"/>
</dbReference>
<feature type="region of interest" description="Disordered" evidence="1">
    <location>
        <begin position="32"/>
        <end position="138"/>
    </location>
</feature>
<dbReference type="GO" id="GO:0005730">
    <property type="term" value="C:nucleolus"/>
    <property type="evidence" value="ECO:0007669"/>
    <property type="project" value="TreeGrafter"/>
</dbReference>
<keyword evidence="3" id="KW-1185">Reference proteome</keyword>
<proteinExistence type="predicted"/>
<protein>
    <submittedName>
        <fullName evidence="2">Uncharacterized protein</fullName>
    </submittedName>
</protein>
<feature type="region of interest" description="Disordered" evidence="1">
    <location>
        <begin position="264"/>
        <end position="284"/>
    </location>
</feature>
<dbReference type="Proteomes" id="UP001412239">
    <property type="component" value="Unassembled WGS sequence"/>
</dbReference>
<dbReference type="PANTHER" id="PTHR28096">
    <property type="entry name" value="PROTEIN FAF1"/>
    <property type="match status" value="1"/>
</dbReference>
<name>A0A292PK91_9PEZI</name>
<evidence type="ECO:0000313" key="2">
    <source>
        <dbReference type="EMBL" id="CUS07191.1"/>
    </source>
</evidence>
<evidence type="ECO:0000313" key="3">
    <source>
        <dbReference type="Proteomes" id="UP001412239"/>
    </source>
</evidence>
<gene>
    <name evidence="2" type="ORF">GSTUAT00008722001</name>
</gene>
<dbReference type="InterPro" id="IPR053030">
    <property type="entry name" value="Ribosomal_biogenesis_FAF1-like"/>
</dbReference>